<dbReference type="InterPro" id="IPR011048">
    <property type="entry name" value="Haem_d1_sf"/>
</dbReference>
<comment type="caution">
    <text evidence="2">The sequence shown here is derived from an EMBL/GenBank/DDBJ whole genome shotgun (WGS) entry which is preliminary data.</text>
</comment>
<name>A0ABP4A886_9ACTN</name>
<dbReference type="PANTHER" id="PTHR30344">
    <property type="entry name" value="6-PHOSPHOGLUCONOLACTONASE-RELATED"/>
    <property type="match status" value="1"/>
</dbReference>
<dbReference type="Proteomes" id="UP001501578">
    <property type="component" value="Unassembled WGS sequence"/>
</dbReference>
<dbReference type="InterPro" id="IPR050282">
    <property type="entry name" value="Cycloisomerase_2"/>
</dbReference>
<dbReference type="InterPro" id="IPR019405">
    <property type="entry name" value="Lactonase_7-beta_prop"/>
</dbReference>
<keyword evidence="3" id="KW-1185">Reference proteome</keyword>
<evidence type="ECO:0000313" key="2">
    <source>
        <dbReference type="EMBL" id="GAA0931872.1"/>
    </source>
</evidence>
<proteinExistence type="inferred from homology"/>
<dbReference type="Pfam" id="PF10282">
    <property type="entry name" value="Lactonase"/>
    <property type="match status" value="1"/>
</dbReference>
<reference evidence="3" key="1">
    <citation type="journal article" date="2019" name="Int. J. Syst. Evol. Microbiol.">
        <title>The Global Catalogue of Microorganisms (GCM) 10K type strain sequencing project: providing services to taxonomists for standard genome sequencing and annotation.</title>
        <authorList>
            <consortium name="The Broad Institute Genomics Platform"/>
            <consortium name="The Broad Institute Genome Sequencing Center for Infectious Disease"/>
            <person name="Wu L."/>
            <person name="Ma J."/>
        </authorList>
    </citation>
    <scope>NUCLEOTIDE SEQUENCE [LARGE SCALE GENOMIC DNA]</scope>
    <source>
        <strain evidence="3">JCM 11136</strain>
    </source>
</reference>
<gene>
    <name evidence="2" type="ORF">GCM10009560_37160</name>
</gene>
<dbReference type="InterPro" id="IPR015943">
    <property type="entry name" value="WD40/YVTN_repeat-like_dom_sf"/>
</dbReference>
<dbReference type="SUPFAM" id="SSF51004">
    <property type="entry name" value="C-terminal (heme d1) domain of cytochrome cd1-nitrite reductase"/>
    <property type="match status" value="1"/>
</dbReference>
<dbReference type="Gene3D" id="2.130.10.10">
    <property type="entry name" value="YVTN repeat-like/Quinoprotein amine dehydrogenase"/>
    <property type="match status" value="1"/>
</dbReference>
<sequence>MKALTSETLASVKEFIAIVNHGRDPPVKHLYIGGYGSGILAPGAGTTPVASPSFLAAHPVLPVLYAVGELESGELTAFSTTGGLKAAARRPSAGHSPCHLAVHPSGTLLAVANYGDGVVSLHHLDERGLFRGEPVVLTHEGRGPRADRQEGPHAHQCVFHDDVLHVPDLGTDEIRRYTLSGRALEPVRLMPGMGPRHLVFDEHGRCHVAGELDATVRTYDERWREISSVASSGTGVLTYPSHIDLIGGAVYVANRGPDTLSVIRDGKRVAEVPTGGAWPRHFAADGDTLWVANQNSDSVAVFRLKQGLPHPTGETLEVKTPACVLPA</sequence>
<protein>
    <submittedName>
        <fullName evidence="2">Beta-propeller fold lactonase family protein</fullName>
    </submittedName>
</protein>
<evidence type="ECO:0000256" key="1">
    <source>
        <dbReference type="ARBA" id="ARBA00005564"/>
    </source>
</evidence>
<dbReference type="EMBL" id="BAAAHQ010000017">
    <property type="protein sequence ID" value="GAA0931872.1"/>
    <property type="molecule type" value="Genomic_DNA"/>
</dbReference>
<accession>A0ABP4A886</accession>
<dbReference type="PANTHER" id="PTHR30344:SF1">
    <property type="entry name" value="6-PHOSPHOGLUCONOLACTONASE"/>
    <property type="match status" value="1"/>
</dbReference>
<comment type="similarity">
    <text evidence="1">Belongs to the cycloisomerase 2 family.</text>
</comment>
<evidence type="ECO:0000313" key="3">
    <source>
        <dbReference type="Proteomes" id="UP001501578"/>
    </source>
</evidence>
<organism evidence="2 3">
    <name type="scientific">Nonomuraea longicatena</name>
    <dbReference type="NCBI Taxonomy" id="83682"/>
    <lineage>
        <taxon>Bacteria</taxon>
        <taxon>Bacillati</taxon>
        <taxon>Actinomycetota</taxon>
        <taxon>Actinomycetes</taxon>
        <taxon>Streptosporangiales</taxon>
        <taxon>Streptosporangiaceae</taxon>
        <taxon>Nonomuraea</taxon>
    </lineage>
</organism>